<dbReference type="Pfam" id="PF13456">
    <property type="entry name" value="RVT_3"/>
    <property type="match status" value="1"/>
</dbReference>
<dbReference type="CDD" id="cd06222">
    <property type="entry name" value="RNase_H_like"/>
    <property type="match status" value="1"/>
</dbReference>
<dbReference type="Gene3D" id="3.30.420.10">
    <property type="entry name" value="Ribonuclease H-like superfamily/Ribonuclease H"/>
    <property type="match status" value="1"/>
</dbReference>
<name>M1DE45_SOLTU</name>
<dbReference type="PANTHER" id="PTHR47723:SF24">
    <property type="entry name" value="RNASE H TYPE-1 DOMAIN-CONTAINING PROTEIN"/>
    <property type="match status" value="1"/>
</dbReference>
<dbReference type="PANTHER" id="PTHR47723">
    <property type="entry name" value="OS05G0353850 PROTEIN"/>
    <property type="match status" value="1"/>
</dbReference>
<reference evidence="2" key="2">
    <citation type="submission" date="2015-06" db="UniProtKB">
        <authorList>
            <consortium name="EnsemblPlants"/>
        </authorList>
    </citation>
    <scope>IDENTIFICATION</scope>
    <source>
        <strain evidence="2">DM1-3 516 R44</strain>
    </source>
</reference>
<dbReference type="GO" id="GO:0004523">
    <property type="term" value="F:RNA-DNA hybrid ribonuclease activity"/>
    <property type="evidence" value="ECO:0007669"/>
    <property type="project" value="InterPro"/>
</dbReference>
<dbReference type="InParanoid" id="M1DE45"/>
<feature type="domain" description="RNase H type-1" evidence="1">
    <location>
        <begin position="205"/>
        <end position="283"/>
    </location>
</feature>
<evidence type="ECO:0000313" key="3">
    <source>
        <dbReference type="Proteomes" id="UP000011115"/>
    </source>
</evidence>
<accession>M1DE45</accession>
<dbReference type="HOGENOM" id="CLU_984856_0_0_1"/>
<reference evidence="3" key="1">
    <citation type="journal article" date="2011" name="Nature">
        <title>Genome sequence and analysis of the tuber crop potato.</title>
        <authorList>
            <consortium name="The Potato Genome Sequencing Consortium"/>
        </authorList>
    </citation>
    <scope>NUCLEOTIDE SEQUENCE [LARGE SCALE GENOMIC DNA]</scope>
    <source>
        <strain evidence="3">cv. DM1-3 516 R44</strain>
    </source>
</reference>
<dbReference type="Gramene" id="PGSC0003DMT400087577">
    <property type="protein sequence ID" value="PGSC0003DMT400087577"/>
    <property type="gene ID" value="PGSC0003DMG400037148"/>
</dbReference>
<dbReference type="InterPro" id="IPR044730">
    <property type="entry name" value="RNase_H-like_dom_plant"/>
</dbReference>
<dbReference type="PROSITE" id="PS50879">
    <property type="entry name" value="RNASE_H_1"/>
    <property type="match status" value="1"/>
</dbReference>
<dbReference type="SUPFAM" id="SSF53098">
    <property type="entry name" value="Ribonuclease H-like"/>
    <property type="match status" value="1"/>
</dbReference>
<keyword evidence="3" id="KW-1185">Reference proteome</keyword>
<organism evidence="2 3">
    <name type="scientific">Solanum tuberosum</name>
    <name type="common">Potato</name>
    <dbReference type="NCBI Taxonomy" id="4113"/>
    <lineage>
        <taxon>Eukaryota</taxon>
        <taxon>Viridiplantae</taxon>
        <taxon>Streptophyta</taxon>
        <taxon>Embryophyta</taxon>
        <taxon>Tracheophyta</taxon>
        <taxon>Spermatophyta</taxon>
        <taxon>Magnoliopsida</taxon>
        <taxon>eudicotyledons</taxon>
        <taxon>Gunneridae</taxon>
        <taxon>Pentapetalae</taxon>
        <taxon>asterids</taxon>
        <taxon>lamiids</taxon>
        <taxon>Solanales</taxon>
        <taxon>Solanaceae</taxon>
        <taxon>Solanoideae</taxon>
        <taxon>Solaneae</taxon>
        <taxon>Solanum</taxon>
    </lineage>
</organism>
<dbReference type="InterPro" id="IPR012337">
    <property type="entry name" value="RNaseH-like_sf"/>
</dbReference>
<dbReference type="EnsemblPlants" id="PGSC0003DMT400087577">
    <property type="protein sequence ID" value="PGSC0003DMT400087577"/>
    <property type="gene ID" value="PGSC0003DMG400037148"/>
</dbReference>
<dbReference type="Proteomes" id="UP000011115">
    <property type="component" value="Unassembled WGS sequence"/>
</dbReference>
<sequence length="283" mass="32280">MRGSKREQVWNPRNNPIKDQNIKTNNIYEALGEGRENELETIDMVGEKGKEMVEMDLDEGETMNSARGKRLFRKKMGEDKKLSEEVGDTTGKEKGVIINSKGRTDNWEEEGSSDTTQQLIMKFKLKGTQDIFVVTAVYRRNNMKHVGKTTLNGMVMQVQDMVKKLVKSVYPWIHLESKSWPDIVEKLMNYRPKLYVHNVVWTFPNTHRLKCNTDGASKGNPDLSSYTFCLRDSHGDLVYARAAGLGNTTNTEAELMAIYEALEYCLGRQLKKVTIETDSLSLV</sequence>
<dbReference type="InterPro" id="IPR053151">
    <property type="entry name" value="RNase_H-like"/>
</dbReference>
<proteinExistence type="predicted"/>
<protein>
    <recommendedName>
        <fullName evidence="1">RNase H type-1 domain-containing protein</fullName>
    </recommendedName>
</protein>
<dbReference type="AlphaFoldDB" id="M1DE45"/>
<dbReference type="InterPro" id="IPR036397">
    <property type="entry name" value="RNaseH_sf"/>
</dbReference>
<dbReference type="GO" id="GO:0003676">
    <property type="term" value="F:nucleic acid binding"/>
    <property type="evidence" value="ECO:0007669"/>
    <property type="project" value="InterPro"/>
</dbReference>
<dbReference type="PaxDb" id="4113-PGSC0003DMT400087577"/>
<evidence type="ECO:0000259" key="1">
    <source>
        <dbReference type="PROSITE" id="PS50879"/>
    </source>
</evidence>
<dbReference type="InterPro" id="IPR002156">
    <property type="entry name" value="RNaseH_domain"/>
</dbReference>
<evidence type="ECO:0000313" key="2">
    <source>
        <dbReference type="EnsemblPlants" id="PGSC0003DMT400087577"/>
    </source>
</evidence>